<name>A0A382N2U8_9ZZZZ</name>
<sequence>MELEEFKKKISGKDQQLLVTIKDPVTSKTINYSVSNNTTLWRAQSLFEKEPITIKWIRSFKKNSVFYDVGANIGMYSIFAGYVSEVK</sequence>
<organism evidence="1">
    <name type="scientific">marine metagenome</name>
    <dbReference type="NCBI Taxonomy" id="408172"/>
    <lineage>
        <taxon>unclassified sequences</taxon>
        <taxon>metagenomes</taxon>
        <taxon>ecological metagenomes</taxon>
    </lineage>
</organism>
<evidence type="ECO:0000313" key="1">
    <source>
        <dbReference type="EMBL" id="SVC54918.1"/>
    </source>
</evidence>
<dbReference type="EMBL" id="UINC01097313">
    <property type="protein sequence ID" value="SVC54918.1"/>
    <property type="molecule type" value="Genomic_DNA"/>
</dbReference>
<dbReference type="InterPro" id="IPR029063">
    <property type="entry name" value="SAM-dependent_MTases_sf"/>
</dbReference>
<reference evidence="1" key="1">
    <citation type="submission" date="2018-05" db="EMBL/GenBank/DDBJ databases">
        <authorList>
            <person name="Lanie J.A."/>
            <person name="Ng W.-L."/>
            <person name="Kazmierczak K.M."/>
            <person name="Andrzejewski T.M."/>
            <person name="Davidsen T.M."/>
            <person name="Wayne K.J."/>
            <person name="Tettelin H."/>
            <person name="Glass J.I."/>
            <person name="Rusch D."/>
            <person name="Podicherti R."/>
            <person name="Tsui H.-C.T."/>
            <person name="Winkler M.E."/>
        </authorList>
    </citation>
    <scope>NUCLEOTIDE SEQUENCE</scope>
</reference>
<feature type="non-terminal residue" evidence="1">
    <location>
        <position position="87"/>
    </location>
</feature>
<dbReference type="AlphaFoldDB" id="A0A382N2U8"/>
<gene>
    <name evidence="1" type="ORF">METZ01_LOCUS307772</name>
</gene>
<protein>
    <recommendedName>
        <fullName evidence="2">SAM-dependent methyltransferase TRM5/TYW2-type domain-containing protein</fullName>
    </recommendedName>
</protein>
<dbReference type="SUPFAM" id="SSF53335">
    <property type="entry name" value="S-adenosyl-L-methionine-dependent methyltransferases"/>
    <property type="match status" value="1"/>
</dbReference>
<accession>A0A382N2U8</accession>
<proteinExistence type="predicted"/>
<evidence type="ECO:0008006" key="2">
    <source>
        <dbReference type="Google" id="ProtNLM"/>
    </source>
</evidence>